<evidence type="ECO:0000256" key="4">
    <source>
        <dbReference type="SAM" id="MobiDB-lite"/>
    </source>
</evidence>
<feature type="compositionally biased region" description="Polar residues" evidence="4">
    <location>
        <begin position="320"/>
        <end position="336"/>
    </location>
</feature>
<dbReference type="STRING" id="4097.A0A1S4DAW6"/>
<dbReference type="OrthoDB" id="1686972at2759"/>
<dbReference type="PROSITE" id="PS50096">
    <property type="entry name" value="IQ"/>
    <property type="match status" value="2"/>
</dbReference>
<dbReference type="GO" id="GO:0005516">
    <property type="term" value="F:calmodulin binding"/>
    <property type="evidence" value="ECO:0007669"/>
    <property type="project" value="UniProtKB-KW"/>
</dbReference>
<evidence type="ECO:0000313" key="6">
    <source>
        <dbReference type="Proteomes" id="UP000790787"/>
    </source>
</evidence>
<dbReference type="Proteomes" id="UP000790787">
    <property type="component" value="Chromosome 15"/>
</dbReference>
<dbReference type="PANTHER" id="PTHR32295">
    <property type="entry name" value="IQ-DOMAIN 5-RELATED"/>
    <property type="match status" value="1"/>
</dbReference>
<evidence type="ECO:0000259" key="5">
    <source>
        <dbReference type="Pfam" id="PF13178"/>
    </source>
</evidence>
<dbReference type="KEGG" id="nta:107827886"/>
<accession>A0A1S4DAW6</accession>
<reference evidence="7" key="2">
    <citation type="submission" date="2025-08" db="UniProtKB">
        <authorList>
            <consortium name="RefSeq"/>
        </authorList>
    </citation>
    <scope>IDENTIFICATION</scope>
    <source>
        <tissue evidence="7">Leaf</tissue>
    </source>
</reference>
<dbReference type="RefSeq" id="XP_016510590.1">
    <property type="nucleotide sequence ID" value="XM_016655104.1"/>
</dbReference>
<dbReference type="PaxDb" id="4097-A0A1S4DAW6"/>
<dbReference type="InterPro" id="IPR000048">
    <property type="entry name" value="IQ_motif_EF-hand-BS"/>
</dbReference>
<feature type="domain" description="DUF4005" evidence="5">
    <location>
        <begin position="300"/>
        <end position="387"/>
    </location>
</feature>
<dbReference type="PANTHER" id="PTHR32295:SF188">
    <property type="entry name" value="PROTEIN IQ-DOMAIN 14-LIKE"/>
    <property type="match status" value="1"/>
</dbReference>
<feature type="region of interest" description="Disordered" evidence="4">
    <location>
        <begin position="317"/>
        <end position="336"/>
    </location>
</feature>
<dbReference type="Pfam" id="PF00612">
    <property type="entry name" value="IQ"/>
    <property type="match status" value="2"/>
</dbReference>
<sequence>MGKASKWFKALFIFRKTDSSSSSFSSLQKKWSDVKSYRDKDFQQRHHDHHPDRSHHYGVSTSVHGRNDVVITEMDSGFKFMDPTNSPVTVEEVVELTASNGGTTAVTTWNGVGFNREEWPAVVIQSYFRAYLSRRALRALKGLVKLQALVRGHIVRKQTVDMLRRMQALIRAQSRARVGRSQVSESPHFSANFIQFLDHGPATPDKFEHVSRAKSMKNDQMFMLKRNSSNHISCRMDKKQGSFARSGSIDDIGKILEIDNGRPYITSTQKNLFYSSDLSLNSDQLSYSLDETCFSSADNSPQLHSVSSKCACSRRGPFTPTKSTDGTRSYSSNHPNYMSYTEAAKAKTRSMSAPKLRPQYDKRYSRSNLQNGSTYCTNFTSKGVYPGSGQLDRHGMPVRGDSDEFSRGFLHMY</sequence>
<dbReference type="GeneID" id="107827886"/>
<dbReference type="Pfam" id="PF13178">
    <property type="entry name" value="DUF4005"/>
    <property type="match status" value="1"/>
</dbReference>
<comment type="subunit">
    <text evidence="3">Binds to multiple calmodulin (CaM) in the presence of Ca(2+) and CaM-like proteins.</text>
</comment>
<keyword evidence="1" id="KW-0112">Calmodulin-binding</keyword>
<gene>
    <name evidence="7" type="primary">LOC107827886</name>
</gene>
<dbReference type="Gene3D" id="1.20.5.190">
    <property type="match status" value="1"/>
</dbReference>
<evidence type="ECO:0000313" key="7">
    <source>
        <dbReference type="RefSeq" id="XP_016510590.1"/>
    </source>
</evidence>
<reference evidence="6" key="1">
    <citation type="journal article" date="2014" name="Nat. Commun.">
        <title>The tobacco genome sequence and its comparison with those of tomato and potato.</title>
        <authorList>
            <person name="Sierro N."/>
            <person name="Battey J.N."/>
            <person name="Ouadi S."/>
            <person name="Bakaher N."/>
            <person name="Bovet L."/>
            <person name="Willig A."/>
            <person name="Goepfert S."/>
            <person name="Peitsch M.C."/>
            <person name="Ivanov N.V."/>
        </authorList>
    </citation>
    <scope>NUCLEOTIDE SEQUENCE [LARGE SCALE GENOMIC DNA]</scope>
</reference>
<dbReference type="InterPro" id="IPR025064">
    <property type="entry name" value="DUF4005"/>
</dbReference>
<keyword evidence="6" id="KW-1185">Reference proteome</keyword>
<dbReference type="AlphaFoldDB" id="A0A1S4DAW6"/>
<protein>
    <submittedName>
        <fullName evidence="7">Protein IQ-DOMAIN 14-like</fullName>
    </submittedName>
    <submittedName>
        <fullName evidence="7">Protein IQ-DOMAIN 22-like</fullName>
    </submittedName>
</protein>
<comment type="similarity">
    <text evidence="2">Belongs to the IQD family.</text>
</comment>
<name>A0A1S4DAW6_TOBAC</name>
<evidence type="ECO:0000256" key="2">
    <source>
        <dbReference type="ARBA" id="ARBA00024341"/>
    </source>
</evidence>
<evidence type="ECO:0000256" key="1">
    <source>
        <dbReference type="ARBA" id="ARBA00022860"/>
    </source>
</evidence>
<dbReference type="CDD" id="cd23767">
    <property type="entry name" value="IQCD"/>
    <property type="match status" value="1"/>
</dbReference>
<dbReference type="OMA" id="STRIGHM"/>
<dbReference type="RefSeq" id="XP_016510590.1">
    <property type="nucleotide sequence ID" value="XM_016655104.2"/>
</dbReference>
<proteinExistence type="inferred from homology"/>
<evidence type="ECO:0000256" key="3">
    <source>
        <dbReference type="ARBA" id="ARBA00024378"/>
    </source>
</evidence>
<organism evidence="6 7">
    <name type="scientific">Nicotiana tabacum</name>
    <name type="common">Common tobacco</name>
    <dbReference type="NCBI Taxonomy" id="4097"/>
    <lineage>
        <taxon>Eukaryota</taxon>
        <taxon>Viridiplantae</taxon>
        <taxon>Streptophyta</taxon>
        <taxon>Embryophyta</taxon>
        <taxon>Tracheophyta</taxon>
        <taxon>Spermatophyta</taxon>
        <taxon>Magnoliopsida</taxon>
        <taxon>eudicotyledons</taxon>
        <taxon>Gunneridae</taxon>
        <taxon>Pentapetalae</taxon>
        <taxon>asterids</taxon>
        <taxon>lamiids</taxon>
        <taxon>Solanales</taxon>
        <taxon>Solanaceae</taxon>
        <taxon>Nicotianoideae</taxon>
        <taxon>Nicotianeae</taxon>
        <taxon>Nicotiana</taxon>
    </lineage>
</organism>